<organism evidence="1 2">
    <name type="scientific">Aphis craccivora</name>
    <name type="common">Cowpea aphid</name>
    <dbReference type="NCBI Taxonomy" id="307492"/>
    <lineage>
        <taxon>Eukaryota</taxon>
        <taxon>Metazoa</taxon>
        <taxon>Ecdysozoa</taxon>
        <taxon>Arthropoda</taxon>
        <taxon>Hexapoda</taxon>
        <taxon>Insecta</taxon>
        <taxon>Pterygota</taxon>
        <taxon>Neoptera</taxon>
        <taxon>Paraneoptera</taxon>
        <taxon>Hemiptera</taxon>
        <taxon>Sternorrhyncha</taxon>
        <taxon>Aphidomorpha</taxon>
        <taxon>Aphidoidea</taxon>
        <taxon>Aphididae</taxon>
        <taxon>Aphidini</taxon>
        <taxon>Aphis</taxon>
        <taxon>Aphis</taxon>
    </lineage>
</organism>
<evidence type="ECO:0000313" key="2">
    <source>
        <dbReference type="Proteomes" id="UP000478052"/>
    </source>
</evidence>
<reference evidence="1 2" key="1">
    <citation type="submission" date="2019-08" db="EMBL/GenBank/DDBJ databases">
        <title>Whole genome of Aphis craccivora.</title>
        <authorList>
            <person name="Voronova N.V."/>
            <person name="Shulinski R.S."/>
            <person name="Bandarenka Y.V."/>
            <person name="Zhorov D.G."/>
            <person name="Warner D."/>
        </authorList>
    </citation>
    <scope>NUCLEOTIDE SEQUENCE [LARGE SCALE GENOMIC DNA]</scope>
    <source>
        <strain evidence="1">180601</strain>
        <tissue evidence="1">Whole Body</tissue>
    </source>
</reference>
<keyword evidence="2" id="KW-1185">Reference proteome</keyword>
<dbReference type="PANTHER" id="PTHR45749:SF21">
    <property type="entry name" value="DUF4371 DOMAIN-CONTAINING PROTEIN"/>
    <property type="match status" value="1"/>
</dbReference>
<comment type="caution">
    <text evidence="1">The sequence shown here is derived from an EMBL/GenBank/DDBJ whole genome shotgun (WGS) entry which is preliminary data.</text>
</comment>
<accession>A0A6G0Y0G5</accession>
<evidence type="ECO:0000313" key="1">
    <source>
        <dbReference type="EMBL" id="KAF0746923.1"/>
    </source>
</evidence>
<dbReference type="EMBL" id="VUJU01007027">
    <property type="protein sequence ID" value="KAF0746923.1"/>
    <property type="molecule type" value="Genomic_DNA"/>
</dbReference>
<protein>
    <submittedName>
        <fullName evidence="1">Zinc finger MYM-type protein 1-like</fullName>
    </submittedName>
</protein>
<gene>
    <name evidence="1" type="ORF">FWK35_00022878</name>
</gene>
<dbReference type="PANTHER" id="PTHR45749">
    <property type="match status" value="1"/>
</dbReference>
<name>A0A6G0Y0G5_APHCR</name>
<proteinExistence type="predicted"/>
<sequence length="309" mass="35573">MEKCKFKNGASKRSAKRRNDLIACGLSPSQQKLNFVFKNQINTDVQADGPYIDEENKSVPNTALSPEAIEEITLFVPPNINASASNKLCFLRYHPIQPSGDLHNLPFKTCRLYYRIMLNQTMVQRKWLSYSLHLNKIYCVTCLCYTDRTSPFTQGITPSTKYVYNQIELHEKSSTHALMSFLLQSKNQCTKSLLTKKHSEDVLQRRLVLRRIIDIIKFIGTQGLAFRGKHEAAFSLDNNNTNHENFLALVLLLAKYDPVLDRHVNTSIEASKKRKETHHNQDRIGMYRPIEIFTSKLPIYMFTGPKCVQ</sequence>
<dbReference type="Proteomes" id="UP000478052">
    <property type="component" value="Unassembled WGS sequence"/>
</dbReference>
<dbReference type="OrthoDB" id="6623864at2759"/>
<dbReference type="AlphaFoldDB" id="A0A6G0Y0G5"/>